<dbReference type="Pfam" id="PF12146">
    <property type="entry name" value="Hydrolase_4"/>
    <property type="match status" value="1"/>
</dbReference>
<name>A0ABP8WQI1_9ACTN</name>
<dbReference type="Proteomes" id="UP001500621">
    <property type="component" value="Unassembled WGS sequence"/>
</dbReference>
<evidence type="ECO:0000259" key="3">
    <source>
        <dbReference type="Pfam" id="PF12146"/>
    </source>
</evidence>
<sequence length="308" mass="32850">MTRTDVTFPSGSTHCAAWLYRPEDSGEDSGESTGRVPVVVMAHGLAGVKEMRLDAFAERFTEAGYACLVFDYRHFGASGGEPRQLLDVAAQRQDWQAAVACARSTAGLDGDRVVLWGTSFAGGHVIAVGAADPRVAAVISQCPFTDGPASSLTIPPLTSLRLGVRAVRDQVRAARGREPLTVPSYGPPGSVALMTSPDSEPGVLRLLPAVAPGGDEVRADVAARFALQITRHRPGRLARRLTCPALFVVCDHDTVAPPGPTLRHVARAPHGTVVRVPEGHFDIYVGEAFERNVAEQLAFLQRHVPVVR</sequence>
<dbReference type="PANTHER" id="PTHR22946:SF9">
    <property type="entry name" value="POLYKETIDE TRANSFERASE AF380"/>
    <property type="match status" value="1"/>
</dbReference>
<gene>
    <name evidence="4" type="ORF">GCM10023226_34600</name>
</gene>
<dbReference type="PANTHER" id="PTHR22946">
    <property type="entry name" value="DIENELACTONE HYDROLASE DOMAIN-CONTAINING PROTEIN-RELATED"/>
    <property type="match status" value="1"/>
</dbReference>
<evidence type="ECO:0000313" key="5">
    <source>
        <dbReference type="Proteomes" id="UP001500621"/>
    </source>
</evidence>
<dbReference type="InterPro" id="IPR022742">
    <property type="entry name" value="Hydrolase_4"/>
</dbReference>
<evidence type="ECO:0000256" key="1">
    <source>
        <dbReference type="ARBA" id="ARBA00008645"/>
    </source>
</evidence>
<dbReference type="RefSeq" id="WP_345268203.1">
    <property type="nucleotide sequence ID" value="NZ_BAABIM010000004.1"/>
</dbReference>
<organism evidence="4 5">
    <name type="scientific">Nocardioides nanhaiensis</name>
    <dbReference type="NCBI Taxonomy" id="1476871"/>
    <lineage>
        <taxon>Bacteria</taxon>
        <taxon>Bacillati</taxon>
        <taxon>Actinomycetota</taxon>
        <taxon>Actinomycetes</taxon>
        <taxon>Propionibacteriales</taxon>
        <taxon>Nocardioidaceae</taxon>
        <taxon>Nocardioides</taxon>
    </lineage>
</organism>
<keyword evidence="5" id="KW-1185">Reference proteome</keyword>
<protein>
    <submittedName>
        <fullName evidence="4">Alpha/beta fold hydrolase</fullName>
    </submittedName>
</protein>
<feature type="domain" description="Serine aminopeptidase S33" evidence="3">
    <location>
        <begin position="38"/>
        <end position="270"/>
    </location>
</feature>
<comment type="similarity">
    <text evidence="1">Belongs to the AB hydrolase superfamily.</text>
</comment>
<keyword evidence="2 4" id="KW-0378">Hydrolase</keyword>
<dbReference type="GO" id="GO:0016787">
    <property type="term" value="F:hydrolase activity"/>
    <property type="evidence" value="ECO:0007669"/>
    <property type="project" value="UniProtKB-KW"/>
</dbReference>
<dbReference type="InterPro" id="IPR029058">
    <property type="entry name" value="AB_hydrolase_fold"/>
</dbReference>
<evidence type="ECO:0000256" key="2">
    <source>
        <dbReference type="ARBA" id="ARBA00022801"/>
    </source>
</evidence>
<accession>A0ABP8WQI1</accession>
<evidence type="ECO:0000313" key="4">
    <source>
        <dbReference type="EMBL" id="GAA4693757.1"/>
    </source>
</evidence>
<reference evidence="5" key="1">
    <citation type="journal article" date="2019" name="Int. J. Syst. Evol. Microbiol.">
        <title>The Global Catalogue of Microorganisms (GCM) 10K type strain sequencing project: providing services to taxonomists for standard genome sequencing and annotation.</title>
        <authorList>
            <consortium name="The Broad Institute Genomics Platform"/>
            <consortium name="The Broad Institute Genome Sequencing Center for Infectious Disease"/>
            <person name="Wu L."/>
            <person name="Ma J."/>
        </authorList>
    </citation>
    <scope>NUCLEOTIDE SEQUENCE [LARGE SCALE GENOMIC DNA]</scope>
    <source>
        <strain evidence="5">JCM 18127</strain>
    </source>
</reference>
<dbReference type="InterPro" id="IPR050261">
    <property type="entry name" value="FrsA_esterase"/>
</dbReference>
<dbReference type="Gene3D" id="3.40.50.1820">
    <property type="entry name" value="alpha/beta hydrolase"/>
    <property type="match status" value="1"/>
</dbReference>
<comment type="caution">
    <text evidence="4">The sequence shown here is derived from an EMBL/GenBank/DDBJ whole genome shotgun (WGS) entry which is preliminary data.</text>
</comment>
<dbReference type="SUPFAM" id="SSF53474">
    <property type="entry name" value="alpha/beta-Hydrolases"/>
    <property type="match status" value="1"/>
</dbReference>
<dbReference type="EMBL" id="BAABIM010000004">
    <property type="protein sequence ID" value="GAA4693757.1"/>
    <property type="molecule type" value="Genomic_DNA"/>
</dbReference>
<proteinExistence type="inferred from homology"/>